<sequence length="135" mass="14873">MLRSLRVVLQVTLGCGGVPNARPGVCTSPIRKRAAKRGARSSFVSKDDGRRNVAPEDARRAPSRLYQYLEHGNIGGGGVEYAGVGSCWMSSSELWRDEEHGDAVRRDVKPCDVENALVVLRNPFLFSSSCCREHR</sequence>
<dbReference type="AlphaFoldDB" id="A0AAD7FL24"/>
<comment type="caution">
    <text evidence="2">The sequence shown here is derived from an EMBL/GenBank/DDBJ whole genome shotgun (WGS) entry which is preliminary data.</text>
</comment>
<name>A0AAD7FL24_9AGAR</name>
<organism evidence="2 3">
    <name type="scientific">Roridomyces roridus</name>
    <dbReference type="NCBI Taxonomy" id="1738132"/>
    <lineage>
        <taxon>Eukaryota</taxon>
        <taxon>Fungi</taxon>
        <taxon>Dikarya</taxon>
        <taxon>Basidiomycota</taxon>
        <taxon>Agaricomycotina</taxon>
        <taxon>Agaricomycetes</taxon>
        <taxon>Agaricomycetidae</taxon>
        <taxon>Agaricales</taxon>
        <taxon>Marasmiineae</taxon>
        <taxon>Mycenaceae</taxon>
        <taxon>Roridomyces</taxon>
    </lineage>
</organism>
<keyword evidence="3" id="KW-1185">Reference proteome</keyword>
<feature type="region of interest" description="Disordered" evidence="1">
    <location>
        <begin position="37"/>
        <end position="56"/>
    </location>
</feature>
<proteinExistence type="predicted"/>
<evidence type="ECO:0000313" key="3">
    <source>
        <dbReference type="Proteomes" id="UP001221142"/>
    </source>
</evidence>
<feature type="compositionally biased region" description="Basic and acidic residues" evidence="1">
    <location>
        <begin position="45"/>
        <end position="56"/>
    </location>
</feature>
<reference evidence="2" key="1">
    <citation type="submission" date="2023-03" db="EMBL/GenBank/DDBJ databases">
        <title>Massive genome expansion in bonnet fungi (Mycena s.s.) driven by repeated elements and novel gene families across ecological guilds.</title>
        <authorList>
            <consortium name="Lawrence Berkeley National Laboratory"/>
            <person name="Harder C.B."/>
            <person name="Miyauchi S."/>
            <person name="Viragh M."/>
            <person name="Kuo A."/>
            <person name="Thoen E."/>
            <person name="Andreopoulos B."/>
            <person name="Lu D."/>
            <person name="Skrede I."/>
            <person name="Drula E."/>
            <person name="Henrissat B."/>
            <person name="Morin E."/>
            <person name="Kohler A."/>
            <person name="Barry K."/>
            <person name="LaButti K."/>
            <person name="Morin E."/>
            <person name="Salamov A."/>
            <person name="Lipzen A."/>
            <person name="Mereny Z."/>
            <person name="Hegedus B."/>
            <person name="Baldrian P."/>
            <person name="Stursova M."/>
            <person name="Weitz H."/>
            <person name="Taylor A."/>
            <person name="Grigoriev I.V."/>
            <person name="Nagy L.G."/>
            <person name="Martin F."/>
            <person name="Kauserud H."/>
        </authorList>
    </citation>
    <scope>NUCLEOTIDE SEQUENCE</scope>
    <source>
        <strain evidence="2">9284</strain>
    </source>
</reference>
<accession>A0AAD7FL24</accession>
<dbReference type="EMBL" id="JARKIF010000012">
    <property type="protein sequence ID" value="KAJ7626010.1"/>
    <property type="molecule type" value="Genomic_DNA"/>
</dbReference>
<dbReference type="Proteomes" id="UP001221142">
    <property type="component" value="Unassembled WGS sequence"/>
</dbReference>
<protein>
    <submittedName>
        <fullName evidence="2">Uncharacterized protein</fullName>
    </submittedName>
</protein>
<gene>
    <name evidence="2" type="ORF">FB45DRAFT_74590</name>
</gene>
<evidence type="ECO:0000256" key="1">
    <source>
        <dbReference type="SAM" id="MobiDB-lite"/>
    </source>
</evidence>
<evidence type="ECO:0000313" key="2">
    <source>
        <dbReference type="EMBL" id="KAJ7626010.1"/>
    </source>
</evidence>